<dbReference type="InterPro" id="IPR035644">
    <property type="entry name" value="MraZ_C"/>
</dbReference>
<dbReference type="InterPro" id="IPR037914">
    <property type="entry name" value="SpoVT-AbrB_sf"/>
</dbReference>
<evidence type="ECO:0000259" key="8">
    <source>
        <dbReference type="PROSITE" id="PS51740"/>
    </source>
</evidence>
<dbReference type="Proteomes" id="UP001431186">
    <property type="component" value="Chromosome"/>
</dbReference>
<name>A0AAU9CGN1_9ACTN</name>
<accession>A0AAU9CGN1</accession>
<dbReference type="InterPro" id="IPR003444">
    <property type="entry name" value="MraZ"/>
</dbReference>
<dbReference type="CDD" id="cd16320">
    <property type="entry name" value="MraZ_N"/>
    <property type="match status" value="1"/>
</dbReference>
<proteinExistence type="predicted"/>
<dbReference type="InterPro" id="IPR035642">
    <property type="entry name" value="MraZ_N"/>
</dbReference>
<evidence type="ECO:0000313" key="9">
    <source>
        <dbReference type="EMBL" id="BDC91236.1"/>
    </source>
</evidence>
<gene>
    <name evidence="9" type="primary">mraZ</name>
    <name evidence="9" type="ORF">ATTO_11080</name>
</gene>
<dbReference type="EMBL" id="AP025285">
    <property type="protein sequence ID" value="BDC91236.1"/>
    <property type="molecule type" value="Genomic_DNA"/>
</dbReference>
<sequence>MYLTGSRTHSLDSKVRLTLPADMRREFDDKVCLVPLKDALYGFTPEGHQAWVASYFPNGYNPRNPDDIKLRGGLTGRTVTVDVDSAGRIALGKVDESKRKALGLEGEVTVVGNVDHFEIWNTDRWEAAQAAFEENLDSLMFD</sequence>
<dbReference type="PANTHER" id="PTHR34701">
    <property type="entry name" value="TRANSCRIPTIONAL REGULATOR MRAZ"/>
    <property type="match status" value="1"/>
</dbReference>
<evidence type="ECO:0000256" key="6">
    <source>
        <dbReference type="ARBA" id="ARBA00023163"/>
    </source>
</evidence>
<dbReference type="CDD" id="cd16321">
    <property type="entry name" value="MraZ_C"/>
    <property type="match status" value="1"/>
</dbReference>
<keyword evidence="2" id="KW-0963">Cytoplasm</keyword>
<evidence type="ECO:0000256" key="5">
    <source>
        <dbReference type="ARBA" id="ARBA00023125"/>
    </source>
</evidence>
<dbReference type="PROSITE" id="PS51740">
    <property type="entry name" value="SPOVT_ABRB"/>
    <property type="match status" value="1"/>
</dbReference>
<keyword evidence="5 7" id="KW-0238">DNA-binding</keyword>
<evidence type="ECO:0000256" key="4">
    <source>
        <dbReference type="ARBA" id="ARBA00023015"/>
    </source>
</evidence>
<evidence type="ECO:0000313" key="10">
    <source>
        <dbReference type="Proteomes" id="UP001431186"/>
    </source>
</evidence>
<dbReference type="GO" id="GO:0003700">
    <property type="term" value="F:DNA-binding transcription factor activity"/>
    <property type="evidence" value="ECO:0007669"/>
    <property type="project" value="InterPro"/>
</dbReference>
<protein>
    <recommendedName>
        <fullName evidence="1">Transcriptional regulator MraZ</fullName>
    </recommendedName>
</protein>
<dbReference type="AlphaFoldDB" id="A0AAU9CGN1"/>
<feature type="domain" description="SpoVT-AbrB" evidence="8">
    <location>
        <begin position="6"/>
        <end position="47"/>
    </location>
</feature>
<evidence type="ECO:0000256" key="2">
    <source>
        <dbReference type="ARBA" id="ARBA00022490"/>
    </source>
</evidence>
<evidence type="ECO:0000256" key="1">
    <source>
        <dbReference type="ARBA" id="ARBA00013860"/>
    </source>
</evidence>
<dbReference type="GO" id="GO:2000143">
    <property type="term" value="P:negative regulation of DNA-templated transcription initiation"/>
    <property type="evidence" value="ECO:0007669"/>
    <property type="project" value="TreeGrafter"/>
</dbReference>
<dbReference type="Pfam" id="PF02381">
    <property type="entry name" value="MraZ"/>
    <property type="match status" value="1"/>
</dbReference>
<reference evidence="9" key="1">
    <citation type="submission" date="2021-11" db="EMBL/GenBank/DDBJ databases">
        <title>Complete genome sequence of Atopobiaceae bacterium TOC12.</title>
        <authorList>
            <person name="Morinaga K."/>
            <person name="Kusada H."/>
            <person name="Tamaki H."/>
        </authorList>
    </citation>
    <scope>NUCLEOTIDE SEQUENCE</scope>
    <source>
        <strain evidence="9">TOC12</strain>
    </source>
</reference>
<keyword evidence="3" id="KW-0677">Repeat</keyword>
<keyword evidence="6" id="KW-0804">Transcription</keyword>
<evidence type="ECO:0000256" key="3">
    <source>
        <dbReference type="ARBA" id="ARBA00022737"/>
    </source>
</evidence>
<organism evidence="9 10">
    <name type="scientific">Leptogranulimonas caecicola</name>
    <dbReference type="NCBI Taxonomy" id="2894156"/>
    <lineage>
        <taxon>Bacteria</taxon>
        <taxon>Bacillati</taxon>
        <taxon>Actinomycetota</taxon>
        <taxon>Coriobacteriia</taxon>
        <taxon>Coriobacteriales</taxon>
        <taxon>Kribbibacteriaceae</taxon>
        <taxon>Leptogranulimonas</taxon>
    </lineage>
</organism>
<keyword evidence="10" id="KW-1185">Reference proteome</keyword>
<dbReference type="GO" id="GO:0000976">
    <property type="term" value="F:transcription cis-regulatory region binding"/>
    <property type="evidence" value="ECO:0007669"/>
    <property type="project" value="TreeGrafter"/>
</dbReference>
<dbReference type="InterPro" id="IPR007159">
    <property type="entry name" value="SpoVT-AbrB_dom"/>
</dbReference>
<dbReference type="InterPro" id="IPR038619">
    <property type="entry name" value="MraZ_sf"/>
</dbReference>
<dbReference type="RefSeq" id="WP_265591300.1">
    <property type="nucleotide sequence ID" value="NZ_AP025285.1"/>
</dbReference>
<evidence type="ECO:0000256" key="7">
    <source>
        <dbReference type="PROSITE-ProRule" id="PRU01076"/>
    </source>
</evidence>
<dbReference type="Gene3D" id="3.40.1550.20">
    <property type="entry name" value="Transcriptional regulator MraZ domain"/>
    <property type="match status" value="1"/>
</dbReference>
<dbReference type="PANTHER" id="PTHR34701:SF1">
    <property type="entry name" value="TRANSCRIPTIONAL REGULATOR MRAZ"/>
    <property type="match status" value="1"/>
</dbReference>
<dbReference type="KEGG" id="lcal:ATTO_11080"/>
<keyword evidence="4" id="KW-0805">Transcription regulation</keyword>
<dbReference type="InterPro" id="IPR020603">
    <property type="entry name" value="MraZ_dom"/>
</dbReference>
<dbReference type="SUPFAM" id="SSF89447">
    <property type="entry name" value="AbrB/MazE/MraZ-like"/>
    <property type="match status" value="1"/>
</dbReference>